<reference evidence="4" key="1">
    <citation type="submission" date="2019-05" db="EMBL/GenBank/DDBJ databases">
        <authorList>
            <consortium name="Pathogen Informatics"/>
        </authorList>
    </citation>
    <scope>NUCLEOTIDE SEQUENCE [LARGE SCALE GENOMIC DNA]</scope>
    <source>
        <strain evidence="4">NCTC12965</strain>
        <strain evidence="3 5">NCTC13193</strain>
    </source>
</reference>
<gene>
    <name evidence="4" type="primary">kdgM_1</name>
    <name evidence="4" type="ORF">NCTC12965_00150</name>
    <name evidence="3" type="ORF">NCTC13193_03396</name>
</gene>
<accession>A0A0F7HG69</accession>
<dbReference type="KEGG" id="sfw:WN53_22875"/>
<dbReference type="GO" id="GO:0015288">
    <property type="term" value="F:porin activity"/>
    <property type="evidence" value="ECO:0007669"/>
    <property type="project" value="TreeGrafter"/>
</dbReference>
<name>A0A0F7HG69_SERFO</name>
<dbReference type="Pfam" id="PF06178">
    <property type="entry name" value="KdgM"/>
    <property type="match status" value="1"/>
</dbReference>
<evidence type="ECO:0000256" key="2">
    <source>
        <dbReference type="SAM" id="SignalP"/>
    </source>
</evidence>
<evidence type="ECO:0000256" key="1">
    <source>
        <dbReference type="ARBA" id="ARBA00022729"/>
    </source>
</evidence>
<evidence type="ECO:0000313" key="5">
    <source>
        <dbReference type="Proteomes" id="UP000270487"/>
    </source>
</evidence>
<feature type="chain" id="PRO_5044542326" evidence="2">
    <location>
        <begin position="23"/>
        <end position="227"/>
    </location>
</feature>
<dbReference type="GO" id="GO:0015772">
    <property type="term" value="P:oligosaccharide transport"/>
    <property type="evidence" value="ECO:0007669"/>
    <property type="project" value="TreeGrafter"/>
</dbReference>
<dbReference type="EMBL" id="CABEEZ010000012">
    <property type="protein sequence ID" value="VTR16018.1"/>
    <property type="molecule type" value="Genomic_DNA"/>
</dbReference>
<keyword evidence="1 2" id="KW-0732">Signal</keyword>
<protein>
    <submittedName>
        <fullName evidence="4">Oligogalacturonate-specific porin kdgM</fullName>
    </submittedName>
</protein>
<evidence type="ECO:0000313" key="3">
    <source>
        <dbReference type="EMBL" id="VEI71601.1"/>
    </source>
</evidence>
<dbReference type="GO" id="GO:0009279">
    <property type="term" value="C:cell outer membrane"/>
    <property type="evidence" value="ECO:0007669"/>
    <property type="project" value="TreeGrafter"/>
</dbReference>
<dbReference type="EMBL" id="LR134492">
    <property type="protein sequence ID" value="VEI71601.1"/>
    <property type="molecule type" value="Genomic_DNA"/>
</dbReference>
<dbReference type="PANTHER" id="PTHR38105:SF5">
    <property type="entry name" value="OUTER MEMBRANE PROTEIN"/>
    <property type="match status" value="1"/>
</dbReference>
<dbReference type="InterPro" id="IPR009331">
    <property type="entry name" value="Oligogalacturonate-sp_porin"/>
</dbReference>
<dbReference type="RefSeq" id="WP_024486573.1">
    <property type="nucleotide sequence ID" value="NZ_CAMFLQ010000032.1"/>
</dbReference>
<dbReference type="AlphaFoldDB" id="A0A0F7HG69"/>
<feature type="signal peptide" evidence="2">
    <location>
        <begin position="1"/>
        <end position="22"/>
    </location>
</feature>
<sequence>MKGNFLLLLTTLSLLTPLTTHAVYVDVRHEYLDDSKANYDRAYISHRFGNGFGFAIEAISKSGGNDTNKAFHDMEAQGNEYTASYQFNSGPLAIQPGLVLETGNGYSVYKPYLRTTYAINEAWWVAGRYRFEYIRRSSDSREDDTINRLDAWVGHKTNNFEFVIEGIYKIADKYNLYNNSKSNYEYNFRTAYNIDAWTPFVEVGNVSVRSDSNERQTRFRVGLGYTF</sequence>
<dbReference type="GeneID" id="30323030"/>
<evidence type="ECO:0000313" key="4">
    <source>
        <dbReference type="EMBL" id="VTR16018.1"/>
    </source>
</evidence>
<dbReference type="PANTHER" id="PTHR38105">
    <property type="entry name" value="OUTER MEMBRANE PROTEIN-RELATED-RELATED"/>
    <property type="match status" value="1"/>
</dbReference>
<dbReference type="Proteomes" id="UP000270487">
    <property type="component" value="Chromosome"/>
</dbReference>
<proteinExistence type="predicted"/>
<dbReference type="Gene3D" id="2.40.160.40">
    <property type="entry name" value="monomeric porin ompg"/>
    <property type="match status" value="1"/>
</dbReference>
<dbReference type="InterPro" id="IPR053713">
    <property type="entry name" value="Bact_OM_Channel_sf"/>
</dbReference>
<organism evidence="4">
    <name type="scientific">Serratia fonticola</name>
    <dbReference type="NCBI Taxonomy" id="47917"/>
    <lineage>
        <taxon>Bacteria</taxon>
        <taxon>Pseudomonadati</taxon>
        <taxon>Pseudomonadota</taxon>
        <taxon>Gammaproteobacteria</taxon>
        <taxon>Enterobacterales</taxon>
        <taxon>Yersiniaceae</taxon>
        <taxon>Serratia</taxon>
    </lineage>
</organism>